<reference evidence="15 16" key="1">
    <citation type="journal article" date="2016" name="Nat. Commun.">
        <title>Thousands of microbial genomes shed light on interconnected biogeochemical processes in an aquifer system.</title>
        <authorList>
            <person name="Anantharaman K."/>
            <person name="Brown C.T."/>
            <person name="Hug L.A."/>
            <person name="Sharon I."/>
            <person name="Castelle C.J."/>
            <person name="Probst A.J."/>
            <person name="Thomas B.C."/>
            <person name="Singh A."/>
            <person name="Wilkins M.J."/>
            <person name="Karaoz U."/>
            <person name="Brodie E.L."/>
            <person name="Williams K.H."/>
            <person name="Hubbard S.S."/>
            <person name="Banfield J.F."/>
        </authorList>
    </citation>
    <scope>NUCLEOTIDE SEQUENCE [LARGE SCALE GENOMIC DNA]</scope>
</reference>
<dbReference type="GO" id="GO:0005524">
    <property type="term" value="F:ATP binding"/>
    <property type="evidence" value="ECO:0007669"/>
    <property type="project" value="UniProtKB-UniRule"/>
</dbReference>
<dbReference type="EMBL" id="MFGO01000038">
    <property type="protein sequence ID" value="OGF40034.1"/>
    <property type="molecule type" value="Genomic_DNA"/>
</dbReference>
<keyword evidence="8 10" id="KW-0573">Peptidoglycan synthesis</keyword>
<comment type="catalytic activity">
    <reaction evidence="10">
        <text>2 D-alanine + ATP = D-alanyl-D-alanine + ADP + phosphate + H(+)</text>
        <dbReference type="Rhea" id="RHEA:11224"/>
        <dbReference type="ChEBI" id="CHEBI:15378"/>
        <dbReference type="ChEBI" id="CHEBI:30616"/>
        <dbReference type="ChEBI" id="CHEBI:43474"/>
        <dbReference type="ChEBI" id="CHEBI:57416"/>
        <dbReference type="ChEBI" id="CHEBI:57822"/>
        <dbReference type="ChEBI" id="CHEBI:456216"/>
        <dbReference type="EC" id="6.3.2.4"/>
    </reaction>
</comment>
<evidence type="ECO:0000256" key="9">
    <source>
        <dbReference type="ARBA" id="ARBA00023316"/>
    </source>
</evidence>
<evidence type="ECO:0000256" key="8">
    <source>
        <dbReference type="ARBA" id="ARBA00022984"/>
    </source>
</evidence>
<keyword evidence="9 10" id="KW-0961">Cell wall biogenesis/degradation</keyword>
<dbReference type="InterPro" id="IPR011127">
    <property type="entry name" value="Dala_Dala_lig_N"/>
</dbReference>
<keyword evidence="5 13" id="KW-0547">Nucleotide-binding</keyword>
<keyword evidence="12" id="KW-0464">Manganese</keyword>
<feature type="active site" evidence="11">
    <location>
        <position position="16"/>
    </location>
</feature>
<evidence type="ECO:0000256" key="7">
    <source>
        <dbReference type="ARBA" id="ARBA00022960"/>
    </source>
</evidence>
<keyword evidence="6 13" id="KW-0067">ATP-binding</keyword>
<feature type="binding site" evidence="12">
    <location>
        <position position="277"/>
    </location>
    <ligand>
        <name>Mg(2+)</name>
        <dbReference type="ChEBI" id="CHEBI:18420"/>
        <label>2</label>
    </ligand>
</feature>
<dbReference type="HAMAP" id="MF_00047">
    <property type="entry name" value="Dala_Dala_lig"/>
    <property type="match status" value="1"/>
</dbReference>
<dbReference type="Gene3D" id="3.30.470.20">
    <property type="entry name" value="ATP-grasp fold, B domain"/>
    <property type="match status" value="1"/>
</dbReference>
<dbReference type="EC" id="6.3.2.4" evidence="10"/>
<dbReference type="Pfam" id="PF01820">
    <property type="entry name" value="Dala_Dala_lig_N"/>
    <property type="match status" value="1"/>
</dbReference>
<dbReference type="GO" id="GO:0046872">
    <property type="term" value="F:metal ion binding"/>
    <property type="evidence" value="ECO:0007669"/>
    <property type="project" value="UniProtKB-KW"/>
</dbReference>
<feature type="domain" description="ATP-grasp" evidence="14">
    <location>
        <begin position="105"/>
        <end position="308"/>
    </location>
</feature>
<dbReference type="InterPro" id="IPR005905">
    <property type="entry name" value="D_ala_D_ala"/>
</dbReference>
<dbReference type="GO" id="GO:0071555">
    <property type="term" value="P:cell wall organization"/>
    <property type="evidence" value="ECO:0007669"/>
    <property type="project" value="UniProtKB-KW"/>
</dbReference>
<evidence type="ECO:0000256" key="4">
    <source>
        <dbReference type="ARBA" id="ARBA00022598"/>
    </source>
</evidence>
<keyword evidence="12" id="KW-0460">Magnesium</keyword>
<feature type="active site" evidence="11">
    <location>
        <position position="286"/>
    </location>
</feature>
<comment type="function">
    <text evidence="10">Cell wall formation.</text>
</comment>
<dbReference type="NCBIfam" id="TIGR01205">
    <property type="entry name" value="D_ala_D_alaTIGR"/>
    <property type="match status" value="1"/>
</dbReference>
<dbReference type="AlphaFoldDB" id="A0A1F5TMJ1"/>
<evidence type="ECO:0000313" key="15">
    <source>
        <dbReference type="EMBL" id="OGF40034.1"/>
    </source>
</evidence>
<dbReference type="UniPathway" id="UPA00219"/>
<sequence length="312" mass="35056">MSKIKLALLYGGISDEREISINTGKQIEKSLNKSKYTIFKYDPKKDLKKFFNDCINKKFDLVFPALHGPFGEDGRLQGMLDMLKVPYVFSGCLASALAMNKHKTKIIAHEAGLDVASNIVISKNAEYNIEGIIDILDLPIVVKPTELGSSVGISIISDKKNLEQGIKLAFQHCNEIMLEKYIEGRELTVTIMGNGKKIRILPITEIIPVVADFYDYNAKYQDGGSRHICPAEIPEKVKLELEKMALKIYKQVGCRDLARADFIWSKKDKKPYFIEINTIPGMTKTSLAPESAKVAGISFSEFLNRLIKYNIK</sequence>
<evidence type="ECO:0000256" key="11">
    <source>
        <dbReference type="PIRSR" id="PIRSR039102-1"/>
    </source>
</evidence>
<evidence type="ECO:0000256" key="10">
    <source>
        <dbReference type="HAMAP-Rule" id="MF_00047"/>
    </source>
</evidence>
<keyword evidence="3 10" id="KW-0963">Cytoplasm</keyword>
<dbReference type="PIRSF" id="PIRSF039102">
    <property type="entry name" value="Ddl/VanB"/>
    <property type="match status" value="1"/>
</dbReference>
<dbReference type="InterPro" id="IPR011761">
    <property type="entry name" value="ATP-grasp"/>
</dbReference>
<dbReference type="Proteomes" id="UP000177579">
    <property type="component" value="Unassembled WGS sequence"/>
</dbReference>
<dbReference type="SUPFAM" id="SSF52440">
    <property type="entry name" value="PreATP-grasp domain"/>
    <property type="match status" value="1"/>
</dbReference>
<comment type="caution">
    <text evidence="15">The sequence shown here is derived from an EMBL/GenBank/DDBJ whole genome shotgun (WGS) entry which is preliminary data.</text>
</comment>
<keyword evidence="12" id="KW-0479">Metal-binding</keyword>
<comment type="similarity">
    <text evidence="2 10">Belongs to the D-alanine--D-alanine ligase family.</text>
</comment>
<dbReference type="Pfam" id="PF07478">
    <property type="entry name" value="Dala_Dala_lig_C"/>
    <property type="match status" value="1"/>
</dbReference>
<proteinExistence type="inferred from homology"/>
<dbReference type="InterPro" id="IPR000291">
    <property type="entry name" value="D-Ala_lig_Van_CS"/>
</dbReference>
<keyword evidence="4 10" id="KW-0436">Ligase</keyword>
<evidence type="ECO:0000256" key="2">
    <source>
        <dbReference type="ARBA" id="ARBA00010871"/>
    </source>
</evidence>
<protein>
    <recommendedName>
        <fullName evidence="10">D-alanine--D-alanine ligase</fullName>
        <ecNumber evidence="10">6.3.2.4</ecNumber>
    </recommendedName>
    <alternativeName>
        <fullName evidence="10">D-Ala-D-Ala ligase</fullName>
    </alternativeName>
    <alternativeName>
        <fullName evidence="10">D-alanylalanine synthetase</fullName>
    </alternativeName>
</protein>
<comment type="subcellular location">
    <subcellularLocation>
        <location evidence="1 10">Cytoplasm</location>
    </subcellularLocation>
</comment>
<comment type="pathway">
    <text evidence="10">Cell wall biogenesis; peptidoglycan biosynthesis.</text>
</comment>
<dbReference type="GO" id="GO:0008716">
    <property type="term" value="F:D-alanine-D-alanine ligase activity"/>
    <property type="evidence" value="ECO:0007669"/>
    <property type="project" value="UniProtKB-UniRule"/>
</dbReference>
<organism evidence="15 16">
    <name type="scientific">Candidatus Falkowbacteria bacterium RIFOXYD2_FULL_34_120</name>
    <dbReference type="NCBI Taxonomy" id="1798007"/>
    <lineage>
        <taxon>Bacteria</taxon>
        <taxon>Candidatus Falkowiibacteriota</taxon>
    </lineage>
</organism>
<comment type="cofactor">
    <cofactor evidence="12">
        <name>Mg(2+)</name>
        <dbReference type="ChEBI" id="CHEBI:18420"/>
    </cofactor>
    <cofactor evidence="12">
        <name>Mn(2+)</name>
        <dbReference type="ChEBI" id="CHEBI:29035"/>
    </cofactor>
    <text evidence="12">Binds 2 magnesium or manganese ions per subunit.</text>
</comment>
<keyword evidence="7 10" id="KW-0133">Cell shape</keyword>
<dbReference type="SUPFAM" id="SSF56059">
    <property type="entry name" value="Glutathione synthetase ATP-binding domain-like"/>
    <property type="match status" value="1"/>
</dbReference>
<dbReference type="PROSITE" id="PS00844">
    <property type="entry name" value="DALA_DALA_LIGASE_2"/>
    <property type="match status" value="1"/>
</dbReference>
<dbReference type="PROSITE" id="PS50975">
    <property type="entry name" value="ATP_GRASP"/>
    <property type="match status" value="1"/>
</dbReference>
<evidence type="ECO:0000256" key="12">
    <source>
        <dbReference type="PIRSR" id="PIRSR039102-3"/>
    </source>
</evidence>
<evidence type="ECO:0000256" key="6">
    <source>
        <dbReference type="ARBA" id="ARBA00022840"/>
    </source>
</evidence>
<feature type="active site" evidence="11">
    <location>
        <position position="149"/>
    </location>
</feature>
<dbReference type="InterPro" id="IPR011095">
    <property type="entry name" value="Dala_Dala_lig_C"/>
</dbReference>
<gene>
    <name evidence="10" type="primary">ddl</name>
    <name evidence="15" type="ORF">A2531_07475</name>
</gene>
<evidence type="ECO:0000313" key="16">
    <source>
        <dbReference type="Proteomes" id="UP000177579"/>
    </source>
</evidence>
<evidence type="ECO:0000256" key="3">
    <source>
        <dbReference type="ARBA" id="ARBA00022490"/>
    </source>
</evidence>
<dbReference type="Gene3D" id="3.40.50.20">
    <property type="match status" value="1"/>
</dbReference>
<feature type="binding site" evidence="12">
    <location>
        <position position="261"/>
    </location>
    <ligand>
        <name>Mg(2+)</name>
        <dbReference type="ChEBI" id="CHEBI:18420"/>
        <label>1</label>
    </ligand>
</feature>
<dbReference type="NCBIfam" id="NF002378">
    <property type="entry name" value="PRK01372.1"/>
    <property type="match status" value="1"/>
</dbReference>
<evidence type="ECO:0000259" key="14">
    <source>
        <dbReference type="PROSITE" id="PS50975"/>
    </source>
</evidence>
<evidence type="ECO:0000256" key="5">
    <source>
        <dbReference type="ARBA" id="ARBA00022741"/>
    </source>
</evidence>
<dbReference type="GO" id="GO:0008360">
    <property type="term" value="P:regulation of cell shape"/>
    <property type="evidence" value="ECO:0007669"/>
    <property type="project" value="UniProtKB-KW"/>
</dbReference>
<feature type="binding site" evidence="12">
    <location>
        <position position="275"/>
    </location>
    <ligand>
        <name>Mg(2+)</name>
        <dbReference type="ChEBI" id="CHEBI:18420"/>
        <label>1</label>
    </ligand>
</feature>
<dbReference type="GO" id="GO:0009252">
    <property type="term" value="P:peptidoglycan biosynthetic process"/>
    <property type="evidence" value="ECO:0007669"/>
    <property type="project" value="UniProtKB-UniRule"/>
</dbReference>
<dbReference type="PROSITE" id="PS00843">
    <property type="entry name" value="DALA_DALA_LIGASE_1"/>
    <property type="match status" value="1"/>
</dbReference>
<dbReference type="InterPro" id="IPR016185">
    <property type="entry name" value="PreATP-grasp_dom_sf"/>
</dbReference>
<evidence type="ECO:0000256" key="1">
    <source>
        <dbReference type="ARBA" id="ARBA00004496"/>
    </source>
</evidence>
<name>A0A1F5TMJ1_9BACT</name>
<dbReference type="GO" id="GO:0005737">
    <property type="term" value="C:cytoplasm"/>
    <property type="evidence" value="ECO:0007669"/>
    <property type="project" value="UniProtKB-SubCell"/>
</dbReference>
<dbReference type="PANTHER" id="PTHR23132">
    <property type="entry name" value="D-ALANINE--D-ALANINE LIGASE"/>
    <property type="match status" value="1"/>
</dbReference>
<accession>A0A1F5TMJ1</accession>
<dbReference type="PANTHER" id="PTHR23132:SF23">
    <property type="entry name" value="D-ALANINE--D-ALANINE LIGASE B"/>
    <property type="match status" value="1"/>
</dbReference>
<feature type="binding site" evidence="12">
    <location>
        <position position="275"/>
    </location>
    <ligand>
        <name>Mg(2+)</name>
        <dbReference type="ChEBI" id="CHEBI:18420"/>
        <label>2</label>
    </ligand>
</feature>
<dbReference type="Gene3D" id="3.30.1490.20">
    <property type="entry name" value="ATP-grasp fold, A domain"/>
    <property type="match status" value="1"/>
</dbReference>
<dbReference type="InterPro" id="IPR013815">
    <property type="entry name" value="ATP_grasp_subdomain_1"/>
</dbReference>
<evidence type="ECO:0000256" key="13">
    <source>
        <dbReference type="PROSITE-ProRule" id="PRU00409"/>
    </source>
</evidence>